<dbReference type="Proteomes" id="UP001480595">
    <property type="component" value="Unassembled WGS sequence"/>
</dbReference>
<dbReference type="SUPFAM" id="SSF51197">
    <property type="entry name" value="Clavaminate synthase-like"/>
    <property type="match status" value="1"/>
</dbReference>
<evidence type="ECO:0000313" key="5">
    <source>
        <dbReference type="Proteomes" id="UP001480595"/>
    </source>
</evidence>
<keyword evidence="2" id="KW-0408">Iron</keyword>
<keyword evidence="2" id="KW-0560">Oxidoreductase</keyword>
<dbReference type="InterPro" id="IPR005123">
    <property type="entry name" value="Oxoglu/Fe-dep_dioxygenase_dom"/>
</dbReference>
<dbReference type="PANTHER" id="PTHR47990">
    <property type="entry name" value="2-OXOGLUTARATE (2OG) AND FE(II)-DEPENDENT OXYGENASE SUPERFAMILY PROTEIN-RELATED"/>
    <property type="match status" value="1"/>
</dbReference>
<dbReference type="GeneID" id="92098374"/>
<evidence type="ECO:0000256" key="2">
    <source>
        <dbReference type="RuleBase" id="RU003682"/>
    </source>
</evidence>
<dbReference type="InterPro" id="IPR026992">
    <property type="entry name" value="DIOX_N"/>
</dbReference>
<evidence type="ECO:0000313" key="4">
    <source>
        <dbReference type="EMBL" id="KAK8040895.1"/>
    </source>
</evidence>
<dbReference type="InterPro" id="IPR044861">
    <property type="entry name" value="IPNS-like_FE2OG_OXY"/>
</dbReference>
<dbReference type="Gene3D" id="2.60.120.330">
    <property type="entry name" value="B-lactam Antibiotic, Isopenicillin N Synthase, Chain"/>
    <property type="match status" value="1"/>
</dbReference>
<evidence type="ECO:0000259" key="3">
    <source>
        <dbReference type="PROSITE" id="PS51471"/>
    </source>
</evidence>
<dbReference type="Pfam" id="PF03171">
    <property type="entry name" value="2OG-FeII_Oxy"/>
    <property type="match status" value="1"/>
</dbReference>
<feature type="domain" description="Fe2OG dioxygenase" evidence="3">
    <location>
        <begin position="230"/>
        <end position="348"/>
    </location>
</feature>
<organism evidence="4 5">
    <name type="scientific">Apiospora phragmitis</name>
    <dbReference type="NCBI Taxonomy" id="2905665"/>
    <lineage>
        <taxon>Eukaryota</taxon>
        <taxon>Fungi</taxon>
        <taxon>Dikarya</taxon>
        <taxon>Ascomycota</taxon>
        <taxon>Pezizomycotina</taxon>
        <taxon>Sordariomycetes</taxon>
        <taxon>Xylariomycetidae</taxon>
        <taxon>Amphisphaeriales</taxon>
        <taxon>Apiosporaceae</taxon>
        <taxon>Apiospora</taxon>
    </lineage>
</organism>
<comment type="caution">
    <text evidence="4">The sequence shown here is derived from an EMBL/GenBank/DDBJ whole genome shotgun (WGS) entry which is preliminary data.</text>
</comment>
<keyword evidence="5" id="KW-1185">Reference proteome</keyword>
<dbReference type="InterPro" id="IPR027443">
    <property type="entry name" value="IPNS-like_sf"/>
</dbReference>
<evidence type="ECO:0000256" key="1">
    <source>
        <dbReference type="ARBA" id="ARBA00008056"/>
    </source>
</evidence>
<accession>A0ABR1T4K2</accession>
<dbReference type="EMBL" id="JAQQWL010000015">
    <property type="protein sequence ID" value="KAK8040895.1"/>
    <property type="molecule type" value="Genomic_DNA"/>
</dbReference>
<dbReference type="InterPro" id="IPR050231">
    <property type="entry name" value="Iron_ascorbate_oxido_reductase"/>
</dbReference>
<gene>
    <name evidence="4" type="ORF">PG994_013902</name>
</gene>
<dbReference type="RefSeq" id="XP_066708440.1">
    <property type="nucleotide sequence ID" value="XM_066865311.1"/>
</dbReference>
<sequence>MLRRPLTSGYTISKYNTTSRKQHLLQAHPLHNSVLFNNIPTLPPDLPTVPLETISLSKLLARDAEEQARVFDICKGRGFFYLDLAGSPAGETILHGADAIARAGERTFALPLEEKLGYIMGATGAPGQPRQLFGYKKVGATVADKATGARDTAEFFNVAKDDMTAPCSDPADMPRRGASWPAAILEQRELFAGYMRAAHSIGMLILGLLVDKLGVDPQEIWNRHRLEELAGDHVRITRGPPRDKEEMPEIQTPSHCDFGTITLLMNWLGGLQVWSESSRSATLTDGQPDVPGEWLWVVPKPGCAIINLGDAAVKFTNGVFCSGRHRVIPAPGPQGKFPRYSVVYFVRPEDNVIMEALEGAGIPAEKKDFSGGEAEEKLTACEWIYRQALNLGNQFPDPK</sequence>
<reference evidence="4 5" key="1">
    <citation type="submission" date="2023-01" db="EMBL/GenBank/DDBJ databases">
        <title>Analysis of 21 Apiospora genomes using comparative genomics revels a genus with tremendous synthesis potential of carbohydrate active enzymes and secondary metabolites.</title>
        <authorList>
            <person name="Sorensen T."/>
        </authorList>
    </citation>
    <scope>NUCLEOTIDE SEQUENCE [LARGE SCALE GENOMIC DNA]</scope>
    <source>
        <strain evidence="4 5">CBS 135458</strain>
    </source>
</reference>
<dbReference type="Pfam" id="PF14226">
    <property type="entry name" value="DIOX_N"/>
    <property type="match status" value="1"/>
</dbReference>
<name>A0ABR1T4K2_9PEZI</name>
<protein>
    <recommendedName>
        <fullName evidence="3">Fe2OG dioxygenase domain-containing protein</fullName>
    </recommendedName>
</protein>
<keyword evidence="2" id="KW-0479">Metal-binding</keyword>
<dbReference type="PROSITE" id="PS51471">
    <property type="entry name" value="FE2OG_OXY"/>
    <property type="match status" value="1"/>
</dbReference>
<proteinExistence type="inferred from homology"/>
<comment type="similarity">
    <text evidence="1 2">Belongs to the iron/ascorbate-dependent oxidoreductase family.</text>
</comment>